<reference evidence="3" key="1">
    <citation type="journal article" date="2019" name="Int. J. Syst. Evol. Microbiol.">
        <title>The Global Catalogue of Microorganisms (GCM) 10K type strain sequencing project: providing services to taxonomists for standard genome sequencing and annotation.</title>
        <authorList>
            <consortium name="The Broad Institute Genomics Platform"/>
            <consortium name="The Broad Institute Genome Sequencing Center for Infectious Disease"/>
            <person name="Wu L."/>
            <person name="Ma J."/>
        </authorList>
    </citation>
    <scope>NUCLEOTIDE SEQUENCE [LARGE SCALE GENOMIC DNA]</scope>
    <source>
        <strain evidence="3">CCM 8905</strain>
    </source>
</reference>
<dbReference type="SUPFAM" id="SSF49899">
    <property type="entry name" value="Concanavalin A-like lectins/glucanases"/>
    <property type="match status" value="1"/>
</dbReference>
<name>A0ABW1SQJ7_9LACO</name>
<feature type="compositionally biased region" description="Low complexity" evidence="1">
    <location>
        <begin position="82"/>
        <end position="93"/>
    </location>
</feature>
<organism evidence="2 3">
    <name type="scientific">Levilactobacillus tongjiangensis</name>
    <dbReference type="NCBI Taxonomy" id="2486023"/>
    <lineage>
        <taxon>Bacteria</taxon>
        <taxon>Bacillati</taxon>
        <taxon>Bacillota</taxon>
        <taxon>Bacilli</taxon>
        <taxon>Lactobacillales</taxon>
        <taxon>Lactobacillaceae</taxon>
        <taxon>Levilactobacillus</taxon>
    </lineage>
</organism>
<evidence type="ECO:0000313" key="2">
    <source>
        <dbReference type="EMBL" id="MFC6206392.1"/>
    </source>
</evidence>
<proteinExistence type="predicted"/>
<feature type="compositionally biased region" description="Low complexity" evidence="1">
    <location>
        <begin position="64"/>
        <end position="74"/>
    </location>
</feature>
<dbReference type="Pfam" id="PF18483">
    <property type="entry name" value="Lectin_L-type_dom"/>
    <property type="match status" value="1"/>
</dbReference>
<dbReference type="Proteomes" id="UP001596254">
    <property type="component" value="Unassembled WGS sequence"/>
</dbReference>
<keyword evidence="3" id="KW-1185">Reference proteome</keyword>
<accession>A0ABW1SQJ7</accession>
<feature type="compositionally biased region" description="Polar residues" evidence="1">
    <location>
        <begin position="131"/>
        <end position="160"/>
    </location>
</feature>
<protein>
    <submittedName>
        <fullName evidence="2">Uncharacterized protein</fullName>
    </submittedName>
</protein>
<gene>
    <name evidence="2" type="ORF">ACFP1G_02720</name>
</gene>
<feature type="region of interest" description="Disordered" evidence="1">
    <location>
        <begin position="124"/>
        <end position="160"/>
    </location>
</feature>
<comment type="caution">
    <text evidence="2">The sequence shown here is derived from an EMBL/GenBank/DDBJ whole genome shotgun (WGS) entry which is preliminary data.</text>
</comment>
<dbReference type="Gene3D" id="2.60.120.200">
    <property type="match status" value="1"/>
</dbReference>
<dbReference type="EMBL" id="JBHSSK010000007">
    <property type="protein sequence ID" value="MFC6206392.1"/>
    <property type="molecule type" value="Genomic_DNA"/>
</dbReference>
<dbReference type="RefSeq" id="WP_125692018.1">
    <property type="nucleotide sequence ID" value="NZ_JBHSSK010000007.1"/>
</dbReference>
<dbReference type="InterPro" id="IPR013320">
    <property type="entry name" value="ConA-like_dom_sf"/>
</dbReference>
<evidence type="ECO:0000256" key="1">
    <source>
        <dbReference type="SAM" id="MobiDB-lite"/>
    </source>
</evidence>
<evidence type="ECO:0000313" key="3">
    <source>
        <dbReference type="Proteomes" id="UP001596254"/>
    </source>
</evidence>
<feature type="compositionally biased region" description="Polar residues" evidence="1">
    <location>
        <begin position="94"/>
        <end position="110"/>
    </location>
</feature>
<sequence length="523" mass="53950">MRQKVANQNAKKNFILYKGHTGWKIKTRLFGTLLVGLSAVAIAESTGTVDVHAATGDAPVTDTSSSSAPEMSGSAKLNSDKTGGTTPTGTAPTNSVPATQSYSPASISTESADISAREVAASATADAATSPKQYQTLTPDQSMSVGKTDGSSVTLSGSQVQDHFTDTVRNYNSKGDTSPQATELNTLSSAANEQGVWQLTNNGSHPYVSVTSTGDTFKSTATGPQTAHVSFEHEIDFGHNFSMTGALGIGSKADGGADGVGIVFAPGDPSYATQGKTGGNLGVGGLKNAFAFVYDDIHNDGSDDSKVVDPGTGAYFGWRSTDANGVMQNVTSSTDWKAASGLTLNRATDNSLNNFTMTYDAMLKKLSVTIAGQTFERTLTNIDTKQGYSISIAASTGSQTNDYSARIDSFTYTPKTATVSVNVADATAGDTPVSTTTPVTANIGDTISVFSTKEAAERAVAADPTLDPSLVTVIPASTTSNVYVVDGDQATASNGTVHYSGDKSLADAAYYSYKVTGDGYPSI</sequence>
<feature type="region of interest" description="Disordered" evidence="1">
    <location>
        <begin position="54"/>
        <end position="110"/>
    </location>
</feature>